<keyword evidence="2 6" id="KW-0812">Transmembrane</keyword>
<dbReference type="eggNOG" id="COG1333">
    <property type="taxonomic scope" value="Bacteria"/>
</dbReference>
<evidence type="ECO:0000256" key="1">
    <source>
        <dbReference type="ARBA" id="ARBA00004141"/>
    </source>
</evidence>
<evidence type="ECO:0000313" key="9">
    <source>
        <dbReference type="EMBL" id="KGF85523.1"/>
    </source>
</evidence>
<sequence>MTIVKNLIFKIASLRFAISLIIFIAISSGIGTFIPQGSNKNFYIDIFDDAPIFGFLNGEKVLKLQLDHIYTSFWFLFALILLCISLAACSFRRQIPSLKASLKWIEYNSEKKFSKLQLTSSHQINENQDHISKADLLLKKRGWETYKFKSHISARRGLIGKIGPLVVHVGLIVLLIGSAYGSFTSQSKEQYLLPGESLDLINESTNSKANVKLVDFSIERESDGLPKQFISKLDFSSEDLKLNEIKTAKVNHPIRFKGLTIYQADWAISNVVLEIDNILYQLQLKEIPEIGNQVWGVLVELGSETRKNFLLTIDNENGPLKISNTENFSGKNLYINDNPLEVNSSKVSLKKIIPSSGLIIKNDPSIPFIYFSFILIIFGTIISLIPTNQLWILVNKESQKLFIGGLSNKNLVGFKREFFKLSEEIKNF</sequence>
<dbReference type="AlphaFoldDB" id="A0A0A1ZB98"/>
<feature type="transmembrane region" description="Helical" evidence="7">
    <location>
        <begin position="165"/>
        <end position="183"/>
    </location>
</feature>
<dbReference type="PANTHER" id="PTHR31566">
    <property type="entry name" value="CYTOCHROME C BIOGENESIS PROTEIN CCS1, CHLOROPLASTIC"/>
    <property type="match status" value="1"/>
</dbReference>
<feature type="transmembrane region" description="Helical" evidence="7">
    <location>
        <begin position="12"/>
        <end position="34"/>
    </location>
</feature>
<comment type="function">
    <text evidence="6">Required during biogenesis of c-type cytochromes (cytochrome c6 and cytochrome f) at the step of heme attachment.</text>
</comment>
<proteinExistence type="inferred from homology"/>
<dbReference type="GO" id="GO:0031676">
    <property type="term" value="C:plasma membrane-derived thylakoid membrane"/>
    <property type="evidence" value="ECO:0007669"/>
    <property type="project" value="UniProtKB-SubCell"/>
</dbReference>
<dbReference type="Proteomes" id="UP000030598">
    <property type="component" value="Unassembled WGS sequence"/>
</dbReference>
<keyword evidence="5 6" id="KW-0472">Membrane</keyword>
<comment type="subcellular location">
    <subcellularLocation>
        <location evidence="6">Cellular thylakoid membrane</location>
        <topology evidence="6">Multi-pass membrane protein</topology>
    </subcellularLocation>
    <subcellularLocation>
        <location evidence="1">Membrane</location>
        <topology evidence="1">Multi-pass membrane protein</topology>
    </subcellularLocation>
</comment>
<evidence type="ECO:0000256" key="6">
    <source>
        <dbReference type="HAMAP-Rule" id="MF_01392"/>
    </source>
</evidence>
<protein>
    <recommendedName>
        <fullName evidence="6">Cytochrome c biogenesis protein CcsB</fullName>
    </recommendedName>
</protein>
<comment type="subunit">
    <text evidence="6">May interact with CcsA.</text>
</comment>
<feature type="domain" description="ResB-like" evidence="8">
    <location>
        <begin position="353"/>
        <end position="418"/>
    </location>
</feature>
<gene>
    <name evidence="6" type="primary">ccsB</name>
    <name evidence="6" type="synonym">ccs1</name>
    <name evidence="9" type="ORF">EU91_1625</name>
</gene>
<dbReference type="HAMAP" id="MF_01392">
    <property type="entry name" value="CytC_Ccs1"/>
    <property type="match status" value="1"/>
</dbReference>
<evidence type="ECO:0000256" key="3">
    <source>
        <dbReference type="ARBA" id="ARBA00022748"/>
    </source>
</evidence>
<evidence type="ECO:0000259" key="8">
    <source>
        <dbReference type="Pfam" id="PF05140"/>
    </source>
</evidence>
<dbReference type="GO" id="GO:0017004">
    <property type="term" value="P:cytochrome complex assembly"/>
    <property type="evidence" value="ECO:0007669"/>
    <property type="project" value="UniProtKB-UniRule"/>
</dbReference>
<feature type="transmembrane region" description="Helical" evidence="7">
    <location>
        <begin position="69"/>
        <end position="91"/>
    </location>
</feature>
<dbReference type="InterPro" id="IPR023494">
    <property type="entry name" value="Cyt_c_bgen_Ccs1/CcsB/ResB"/>
</dbReference>
<evidence type="ECO:0000256" key="4">
    <source>
        <dbReference type="ARBA" id="ARBA00022989"/>
    </source>
</evidence>
<evidence type="ECO:0000256" key="2">
    <source>
        <dbReference type="ARBA" id="ARBA00022692"/>
    </source>
</evidence>
<dbReference type="Pfam" id="PF05140">
    <property type="entry name" value="ResB"/>
    <property type="match status" value="2"/>
</dbReference>
<keyword evidence="4 6" id="KW-1133">Transmembrane helix</keyword>
<feature type="domain" description="ResB-like" evidence="8">
    <location>
        <begin position="14"/>
        <end position="274"/>
    </location>
</feature>
<dbReference type="InterPro" id="IPR007816">
    <property type="entry name" value="ResB-like_domain"/>
</dbReference>
<dbReference type="PANTHER" id="PTHR31566:SF0">
    <property type="entry name" value="CYTOCHROME C BIOGENESIS PROTEIN CCS1, CHLOROPLASTIC"/>
    <property type="match status" value="1"/>
</dbReference>
<reference evidence="10" key="1">
    <citation type="journal article" date="2014" name="Sci. Data">
        <title>Genomes of diverse isolates of the marine cyanobacterium Prochlorococcus.</title>
        <authorList>
            <person name="Biller S."/>
            <person name="Berube P."/>
            <person name="Thompson J."/>
            <person name="Kelly L."/>
            <person name="Roggensack S."/>
            <person name="Awad L."/>
            <person name="Roache-Johnson K."/>
            <person name="Ding H."/>
            <person name="Giovannoni S.J."/>
            <person name="Moore L.R."/>
            <person name="Chisholm S.W."/>
        </authorList>
    </citation>
    <scope>NUCLEOTIDE SEQUENCE [LARGE SCALE GENOMIC DNA]</scope>
    <source>
        <strain evidence="10">GP2</strain>
    </source>
</reference>
<organism evidence="9 10">
    <name type="scientific">Prochlorococcus marinus str. GP2</name>
    <dbReference type="NCBI Taxonomy" id="59925"/>
    <lineage>
        <taxon>Bacteria</taxon>
        <taxon>Bacillati</taxon>
        <taxon>Cyanobacteriota</taxon>
        <taxon>Cyanophyceae</taxon>
        <taxon>Synechococcales</taxon>
        <taxon>Prochlorococcaceae</taxon>
        <taxon>Prochlorococcus</taxon>
    </lineage>
</organism>
<accession>A0A0A1ZB98</accession>
<dbReference type="EMBL" id="JNAH01000008">
    <property type="protein sequence ID" value="KGF85523.1"/>
    <property type="molecule type" value="Genomic_DNA"/>
</dbReference>
<comment type="similarity">
    <text evidence="6">Belongs to the Ccs1/CcsB family.</text>
</comment>
<evidence type="ECO:0000256" key="5">
    <source>
        <dbReference type="ARBA" id="ARBA00023136"/>
    </source>
</evidence>
<keyword evidence="3 6" id="KW-0201">Cytochrome c-type biogenesis</keyword>
<comment type="caution">
    <text evidence="9">The sequence shown here is derived from an EMBL/GenBank/DDBJ whole genome shotgun (WGS) entry which is preliminary data.</text>
</comment>
<name>A0A0A1ZB98_PROMR</name>
<dbReference type="STRING" id="59925.EU91_1625"/>
<evidence type="ECO:0000313" key="10">
    <source>
        <dbReference type="Proteomes" id="UP000030598"/>
    </source>
</evidence>
<feature type="transmembrane region" description="Helical" evidence="7">
    <location>
        <begin position="368"/>
        <end position="394"/>
    </location>
</feature>
<keyword evidence="6" id="KW-0793">Thylakoid</keyword>
<dbReference type="RefSeq" id="WP_032524997.1">
    <property type="nucleotide sequence ID" value="NZ_CP138934.1"/>
</dbReference>
<dbReference type="OrthoDB" id="9770923at2"/>
<evidence type="ECO:0000256" key="7">
    <source>
        <dbReference type="SAM" id="Phobius"/>
    </source>
</evidence>